<keyword evidence="1" id="KW-1133">Transmembrane helix</keyword>
<name>A0A511MTX1_9NOCA</name>
<gene>
    <name evidence="2" type="ORF">NN4_80450</name>
</gene>
<comment type="caution">
    <text evidence="2">The sequence shown here is derived from an EMBL/GenBank/DDBJ whole genome shotgun (WGS) entry which is preliminary data.</text>
</comment>
<keyword evidence="1" id="KW-0812">Transmembrane</keyword>
<evidence type="ECO:0000313" key="2">
    <source>
        <dbReference type="EMBL" id="GEM43526.1"/>
    </source>
</evidence>
<evidence type="ECO:0000313" key="3">
    <source>
        <dbReference type="Proteomes" id="UP000321424"/>
    </source>
</evidence>
<proteinExistence type="predicted"/>
<accession>A0A511MTX1</accession>
<protein>
    <submittedName>
        <fullName evidence="2">Uncharacterized protein</fullName>
    </submittedName>
</protein>
<evidence type="ECO:0000256" key="1">
    <source>
        <dbReference type="SAM" id="Phobius"/>
    </source>
</evidence>
<dbReference type="AlphaFoldDB" id="A0A511MTX1"/>
<keyword evidence="1" id="KW-0472">Membrane</keyword>
<dbReference type="Proteomes" id="UP000321424">
    <property type="component" value="Unassembled WGS sequence"/>
</dbReference>
<keyword evidence="3" id="KW-1185">Reference proteome</keyword>
<feature type="transmembrane region" description="Helical" evidence="1">
    <location>
        <begin position="40"/>
        <end position="65"/>
    </location>
</feature>
<reference evidence="2 3" key="1">
    <citation type="submission" date="2019-07" db="EMBL/GenBank/DDBJ databases">
        <title>Whole genome shotgun sequence of Nocardia ninae NBRC 108245.</title>
        <authorList>
            <person name="Hosoyama A."/>
            <person name="Uohara A."/>
            <person name="Ohji S."/>
            <person name="Ichikawa N."/>
        </authorList>
    </citation>
    <scope>NUCLEOTIDE SEQUENCE [LARGE SCALE GENOMIC DNA]</scope>
    <source>
        <strain evidence="2 3">NBRC 108245</strain>
    </source>
</reference>
<organism evidence="2 3">
    <name type="scientific">Nocardia ninae NBRC 108245</name>
    <dbReference type="NCBI Taxonomy" id="1210091"/>
    <lineage>
        <taxon>Bacteria</taxon>
        <taxon>Bacillati</taxon>
        <taxon>Actinomycetota</taxon>
        <taxon>Actinomycetes</taxon>
        <taxon>Mycobacteriales</taxon>
        <taxon>Nocardiaceae</taxon>
        <taxon>Nocardia</taxon>
    </lineage>
</organism>
<dbReference type="RefSeq" id="WP_147142338.1">
    <property type="nucleotide sequence ID" value="NZ_BJXA01000102.1"/>
</dbReference>
<dbReference type="EMBL" id="BJXA01000102">
    <property type="protein sequence ID" value="GEM43526.1"/>
    <property type="molecule type" value="Genomic_DNA"/>
</dbReference>
<dbReference type="OrthoDB" id="3827993at2"/>
<feature type="transmembrane region" description="Helical" evidence="1">
    <location>
        <begin position="7"/>
        <end position="28"/>
    </location>
</feature>
<sequence>MRNPGPAVCVIASVGAALGTVILLGRMWSACDVGGAGNAMVLLLLYLPATFVVSVAVTGVVYAVTQRVSHRTALACVAAVIAAVLIVWATLWLFHGSDYPSPICENNIPPWWPTWIPL</sequence>
<feature type="transmembrane region" description="Helical" evidence="1">
    <location>
        <begin position="72"/>
        <end position="94"/>
    </location>
</feature>